<name>A0A5B8RGY4_9ZZZZ</name>
<gene>
    <name evidence="2" type="ORF">KBTEX_04529</name>
</gene>
<organism evidence="2">
    <name type="scientific">uncultured organism</name>
    <dbReference type="NCBI Taxonomy" id="155900"/>
    <lineage>
        <taxon>unclassified sequences</taxon>
        <taxon>environmental samples</taxon>
    </lineage>
</organism>
<proteinExistence type="predicted"/>
<accession>A0A5B8RGY4</accession>
<dbReference type="EMBL" id="MN080064">
    <property type="protein sequence ID" value="QEA08150.1"/>
    <property type="molecule type" value="Genomic_DNA"/>
</dbReference>
<feature type="compositionally biased region" description="Basic residues" evidence="1">
    <location>
        <begin position="39"/>
        <end position="48"/>
    </location>
</feature>
<evidence type="ECO:0000313" key="2">
    <source>
        <dbReference type="EMBL" id="QEA08150.1"/>
    </source>
</evidence>
<protein>
    <submittedName>
        <fullName evidence="2">Uncharacterized protein</fullName>
    </submittedName>
</protein>
<evidence type="ECO:0000256" key="1">
    <source>
        <dbReference type="SAM" id="MobiDB-lite"/>
    </source>
</evidence>
<sequence length="77" mass="8327">MASDTDPPVRLRIAWWRSSTVPTVAVSASAAGTSSLRCPRSRASKSARVRGTESPRNTRSKTAWRMSALSASQVPIR</sequence>
<dbReference type="AlphaFoldDB" id="A0A5B8RGY4"/>
<reference evidence="2" key="1">
    <citation type="submission" date="2019-06" db="EMBL/GenBank/DDBJ databases">
        <authorList>
            <person name="Murdoch R.W."/>
            <person name="Fathepure B."/>
        </authorList>
    </citation>
    <scope>NUCLEOTIDE SEQUENCE</scope>
</reference>
<feature type="region of interest" description="Disordered" evidence="1">
    <location>
        <begin position="36"/>
        <end position="77"/>
    </location>
</feature>